<evidence type="ECO:0000313" key="1">
    <source>
        <dbReference type="EMBL" id="MBH8558978.1"/>
    </source>
</evidence>
<keyword evidence="2" id="KW-1185">Reference proteome</keyword>
<evidence type="ECO:0000313" key="2">
    <source>
        <dbReference type="Proteomes" id="UP000625631"/>
    </source>
</evidence>
<organism evidence="1 2">
    <name type="scientific">Hymenobacter negativus</name>
    <dbReference type="NCBI Taxonomy" id="2795026"/>
    <lineage>
        <taxon>Bacteria</taxon>
        <taxon>Pseudomonadati</taxon>
        <taxon>Bacteroidota</taxon>
        <taxon>Cytophagia</taxon>
        <taxon>Cytophagales</taxon>
        <taxon>Hymenobacteraceae</taxon>
        <taxon>Hymenobacter</taxon>
    </lineage>
</organism>
<reference evidence="1 2" key="1">
    <citation type="submission" date="2020-12" db="EMBL/GenBank/DDBJ databases">
        <title>Hymenobacter sp.</title>
        <authorList>
            <person name="Kim M.K."/>
        </authorList>
    </citation>
    <scope>NUCLEOTIDE SEQUENCE [LARGE SCALE GENOMIC DNA]</scope>
    <source>
        <strain evidence="1 2">BT442</strain>
    </source>
</reference>
<gene>
    <name evidence="1" type="ORF">I7X13_13010</name>
</gene>
<protein>
    <submittedName>
        <fullName evidence="1">Uncharacterized protein</fullName>
    </submittedName>
</protein>
<accession>A0ABS0Q9F6</accession>
<comment type="caution">
    <text evidence="1">The sequence shown here is derived from an EMBL/GenBank/DDBJ whole genome shotgun (WGS) entry which is preliminary data.</text>
</comment>
<dbReference type="Proteomes" id="UP000625631">
    <property type="component" value="Unassembled WGS sequence"/>
</dbReference>
<dbReference type="RefSeq" id="WP_198075829.1">
    <property type="nucleotide sequence ID" value="NZ_JAEDAE010000005.1"/>
</dbReference>
<dbReference type="EMBL" id="JAEDAE010000005">
    <property type="protein sequence ID" value="MBH8558978.1"/>
    <property type="molecule type" value="Genomic_DNA"/>
</dbReference>
<name>A0ABS0Q9F6_9BACT</name>
<sequence length="219" mass="24520">MAKIPGLQDVNDHIHTCRFAYLRTILYQERNELTAEQQHDYQFKIGHMTILLEELKDHLYNLRGLAIACAHGLAGTQPDDYEPWEEDADGNDVEVPYDPYAEMAYHLSGESSVRPHQLSNSVLAYIDQMPLRDQLHAEGFLQLMGGELSVLQQGVPGTDSAQYASVGISAALEALESTAFVLTYEADLARVEELVITRGPLEEIATLLGPLKRKLPWEK</sequence>
<proteinExistence type="predicted"/>